<dbReference type="EMBL" id="UGPG01000001">
    <property type="protein sequence ID" value="STY43479.1"/>
    <property type="molecule type" value="Genomic_DNA"/>
</dbReference>
<gene>
    <name evidence="9" type="ORF">NCTC10815_00775</name>
</gene>
<dbReference type="Gene3D" id="3.30.70.360">
    <property type="match status" value="2"/>
</dbReference>
<dbReference type="GO" id="GO:0006508">
    <property type="term" value="P:proteolysis"/>
    <property type="evidence" value="ECO:0007669"/>
    <property type="project" value="UniProtKB-KW"/>
</dbReference>
<dbReference type="InterPro" id="IPR002933">
    <property type="entry name" value="Peptidase_M20"/>
</dbReference>
<evidence type="ECO:0000256" key="4">
    <source>
        <dbReference type="ARBA" id="ARBA00022723"/>
    </source>
</evidence>
<evidence type="ECO:0000256" key="7">
    <source>
        <dbReference type="ARBA" id="ARBA00022997"/>
    </source>
</evidence>
<keyword evidence="3" id="KW-0645">Protease</keyword>
<evidence type="ECO:0000256" key="6">
    <source>
        <dbReference type="ARBA" id="ARBA00022833"/>
    </source>
</evidence>
<accession>A0A378MAR7</accession>
<dbReference type="GO" id="GO:0006526">
    <property type="term" value="P:L-arginine biosynthetic process"/>
    <property type="evidence" value="ECO:0007669"/>
    <property type="project" value="TreeGrafter"/>
</dbReference>
<dbReference type="Pfam" id="PF01546">
    <property type="entry name" value="Peptidase_M20"/>
    <property type="match status" value="1"/>
</dbReference>
<keyword evidence="7 9" id="KW-0224">Dipeptidase</keyword>
<protein>
    <submittedName>
        <fullName evidence="9">Dipeptidase SA1572</fullName>
        <ecNumber evidence="9">3.4.13.-</ecNumber>
    </submittedName>
</protein>
<dbReference type="PANTHER" id="PTHR43808:SF31">
    <property type="entry name" value="N-ACETYL-L-CITRULLINE DEACETYLASE"/>
    <property type="match status" value="1"/>
</dbReference>
<dbReference type="InterPro" id="IPR036264">
    <property type="entry name" value="Bact_exopeptidase_dim_dom"/>
</dbReference>
<evidence type="ECO:0000256" key="3">
    <source>
        <dbReference type="ARBA" id="ARBA00022670"/>
    </source>
</evidence>
<evidence type="ECO:0000256" key="8">
    <source>
        <dbReference type="ARBA" id="ARBA00023049"/>
    </source>
</evidence>
<keyword evidence="8" id="KW-0482">Metalloprotease</keyword>
<dbReference type="GO" id="GO:0008237">
    <property type="term" value="F:metallopeptidase activity"/>
    <property type="evidence" value="ECO:0007669"/>
    <property type="project" value="UniProtKB-KW"/>
</dbReference>
<comment type="cofactor">
    <cofactor evidence="1">
        <name>Zn(2+)</name>
        <dbReference type="ChEBI" id="CHEBI:29105"/>
    </cofactor>
</comment>
<keyword evidence="4" id="KW-0479">Metal-binding</keyword>
<name>A0A378MAR7_LISGR</name>
<dbReference type="AlphaFoldDB" id="A0A378MAR7"/>
<dbReference type="InterPro" id="IPR001261">
    <property type="entry name" value="ArgE/DapE_CS"/>
</dbReference>
<dbReference type="Proteomes" id="UP000254879">
    <property type="component" value="Unassembled WGS sequence"/>
</dbReference>
<proteinExistence type="inferred from homology"/>
<dbReference type="EC" id="3.4.13.-" evidence="9"/>
<dbReference type="PANTHER" id="PTHR43808">
    <property type="entry name" value="ACETYLORNITHINE DEACETYLASE"/>
    <property type="match status" value="1"/>
</dbReference>
<reference evidence="9 10" key="1">
    <citation type="submission" date="2018-06" db="EMBL/GenBank/DDBJ databases">
        <authorList>
            <consortium name="Pathogen Informatics"/>
            <person name="Doyle S."/>
        </authorList>
    </citation>
    <scope>NUCLEOTIDE SEQUENCE [LARGE SCALE GENOMIC DNA]</scope>
    <source>
        <strain evidence="10">NCTC 10815</strain>
    </source>
</reference>
<keyword evidence="5 9" id="KW-0378">Hydrolase</keyword>
<dbReference type="GO" id="GO:0008270">
    <property type="term" value="F:zinc ion binding"/>
    <property type="evidence" value="ECO:0007669"/>
    <property type="project" value="InterPro"/>
</dbReference>
<dbReference type="SUPFAM" id="SSF53187">
    <property type="entry name" value="Zn-dependent exopeptidases"/>
    <property type="match status" value="1"/>
</dbReference>
<dbReference type="NCBIfam" id="NF005591">
    <property type="entry name" value="PRK07318.1"/>
    <property type="match status" value="1"/>
</dbReference>
<dbReference type="SUPFAM" id="SSF55031">
    <property type="entry name" value="Bacterial exopeptidase dimerisation domain"/>
    <property type="match status" value="1"/>
</dbReference>
<dbReference type="GO" id="GO:0008777">
    <property type="term" value="F:acetylornithine deacetylase activity"/>
    <property type="evidence" value="ECO:0007669"/>
    <property type="project" value="TreeGrafter"/>
</dbReference>
<dbReference type="NCBIfam" id="TIGR01887">
    <property type="entry name" value="dipeptidaselike"/>
    <property type="match status" value="1"/>
</dbReference>
<evidence type="ECO:0000256" key="1">
    <source>
        <dbReference type="ARBA" id="ARBA00001947"/>
    </source>
</evidence>
<dbReference type="InterPro" id="IPR010964">
    <property type="entry name" value="M20A_pepV-rel"/>
</dbReference>
<evidence type="ECO:0000313" key="10">
    <source>
        <dbReference type="Proteomes" id="UP000254879"/>
    </source>
</evidence>
<evidence type="ECO:0000256" key="5">
    <source>
        <dbReference type="ARBA" id="ARBA00022801"/>
    </source>
</evidence>
<organism evidence="9 10">
    <name type="scientific">Listeria grayi</name>
    <name type="common">Listeria murrayi</name>
    <dbReference type="NCBI Taxonomy" id="1641"/>
    <lineage>
        <taxon>Bacteria</taxon>
        <taxon>Bacillati</taxon>
        <taxon>Bacillota</taxon>
        <taxon>Bacilli</taxon>
        <taxon>Bacillales</taxon>
        <taxon>Listeriaceae</taxon>
        <taxon>Listeria</taxon>
    </lineage>
</organism>
<dbReference type="InterPro" id="IPR050072">
    <property type="entry name" value="Peptidase_M20A"/>
</dbReference>
<dbReference type="Gene3D" id="3.40.630.10">
    <property type="entry name" value="Zn peptidases"/>
    <property type="match status" value="1"/>
</dbReference>
<evidence type="ECO:0000256" key="2">
    <source>
        <dbReference type="ARBA" id="ARBA00006247"/>
    </source>
</evidence>
<dbReference type="CDD" id="cd03888">
    <property type="entry name" value="M20_PepV"/>
    <property type="match status" value="1"/>
</dbReference>
<keyword evidence="6" id="KW-0862">Zinc</keyword>
<dbReference type="PROSITE" id="PS00758">
    <property type="entry name" value="ARGE_DAPE_CPG2_1"/>
    <property type="match status" value="1"/>
</dbReference>
<dbReference type="RefSeq" id="WP_003755472.1">
    <property type="nucleotide sequence ID" value="NZ_CABKNG010000001.1"/>
</dbReference>
<sequence length="470" mass="51646">MSTIDWQKEVESRKEAFLEDLKGLLRIPSVRDDSKKTDDAPFGPDVKRALDYMLELGDKDGFTTKEVGHVAGHVEYGDGEEIVGVLGHVDVVPVGDGWSNDPFEPVLKDGKLYARGVADDKGPTIAGYYALKIIKELGLPISRRIRVIIGSDEESGMSCVERYFETEPQPTLGFVPDAEFPIIHAEKGISELDVAFQTGEQTDEADFRLVSLASGARYNMVPDHADAVLSDVKDNEALNKAFRTFLADHDVEGMIANNEDTVTISVVGKSAHAMEPNNGINAGLHLVAFLGQFKLSGAAANFVAFGRDYLFGDSRAVKLGISFEDEESGELTMNVGIIRFTPEDGGKYGLNFRYPVTAKMDDLKDKMETVVLEYSGSYSHYDDSEPLFVPKDHPLIKTLQEVYTKQTGEEANLLAIGGGTYARHLETGVAFGALFPGREDTMHQKDEFSYLEDLLKATAIYAEALYKLAE</sequence>
<comment type="similarity">
    <text evidence="2">Belongs to the peptidase M20A family.</text>
</comment>
<dbReference type="GO" id="GO:0016805">
    <property type="term" value="F:dipeptidase activity"/>
    <property type="evidence" value="ECO:0007669"/>
    <property type="project" value="UniProtKB-KW"/>
</dbReference>
<evidence type="ECO:0000313" key="9">
    <source>
        <dbReference type="EMBL" id="STY43479.1"/>
    </source>
</evidence>